<dbReference type="SUPFAM" id="SSF47781">
    <property type="entry name" value="RuvA domain 2-like"/>
    <property type="match status" value="1"/>
</dbReference>
<dbReference type="InterPro" id="IPR010994">
    <property type="entry name" value="RuvA_2-like"/>
</dbReference>
<keyword evidence="14" id="KW-1185">Reference proteome</keyword>
<proteinExistence type="inferred from homology"/>
<comment type="cofactor">
    <cofactor evidence="2">
        <name>Mg(2+)</name>
        <dbReference type="ChEBI" id="CHEBI:18420"/>
    </cofactor>
</comment>
<dbReference type="Proteomes" id="UP000276437">
    <property type="component" value="Chromosome"/>
</dbReference>
<sequence>MTKNRDEQAARPERSERVERLWDTRFIKTIKSLAPGTPLREGLENVLKAKMGALVLVGDSPQVLEVVDGGFELNSEYTPSGFYELAKMDGAIVLSSDGKRILYANAQLVPEPGIPTSETGTRHRTAERVAKETGTLVIGISQRRNIITLYLGNLKYMLKDIPVILNRANQALQTLEKYKSVLIKGLTNLSALEFEDLVTLYDVANVLIRAEQVNRIATEIKYNSIELGTEGRLVSMQMEELVSDDDDVELLIKDYAIQYDQKFFESVREQLAALPEDNLEPYPVCRVLGYGVSPNAMDIPVVPRGFRVLSEIPRLPLQIVEKLVIHFKTLHRINNANIAELDEVEGIGEVRAKTVKDGLKRVREQALMDRHL</sequence>
<dbReference type="EMBL" id="AP018449">
    <property type="protein sequence ID" value="BBB91321.1"/>
    <property type="molecule type" value="Genomic_DNA"/>
</dbReference>
<dbReference type="Gene3D" id="3.40.1700.10">
    <property type="entry name" value="DNA integrity scanning protein, DisA, N-terminal domain"/>
    <property type="match status" value="1"/>
</dbReference>
<keyword evidence="4 13" id="KW-0548">Nucleotidyltransferase</keyword>
<evidence type="ECO:0000256" key="2">
    <source>
        <dbReference type="ARBA" id="ARBA00001946"/>
    </source>
</evidence>
<evidence type="ECO:0000259" key="12">
    <source>
        <dbReference type="PROSITE" id="PS51794"/>
    </source>
</evidence>
<dbReference type="InterPro" id="IPR038331">
    <property type="entry name" value="DisA_sf"/>
</dbReference>
<dbReference type="EC" id="2.7.7.85" evidence="11"/>
<evidence type="ECO:0000256" key="6">
    <source>
        <dbReference type="ARBA" id="ARBA00022763"/>
    </source>
</evidence>
<evidence type="ECO:0000313" key="14">
    <source>
        <dbReference type="Proteomes" id="UP000276437"/>
    </source>
</evidence>
<dbReference type="PROSITE" id="PS51794">
    <property type="entry name" value="DAC"/>
    <property type="match status" value="1"/>
</dbReference>
<dbReference type="PANTHER" id="PTHR34185:SF3">
    <property type="entry name" value="DNA INTEGRITY SCANNING PROTEIN DISA"/>
    <property type="match status" value="1"/>
</dbReference>
<dbReference type="Pfam" id="PF10635">
    <property type="entry name" value="DisA-linker"/>
    <property type="match status" value="1"/>
</dbReference>
<keyword evidence="5" id="KW-0547">Nucleotide-binding</keyword>
<dbReference type="InterPro" id="IPR023763">
    <property type="entry name" value="DNA_integrity_scanning_protein"/>
</dbReference>
<keyword evidence="6" id="KW-0227">DNA damage</keyword>
<keyword evidence="10" id="KW-0234">DNA repair</keyword>
<protein>
    <recommendedName>
        <fullName evidence="11">diadenylate cyclase</fullName>
        <ecNumber evidence="11">2.7.7.85</ecNumber>
    </recommendedName>
</protein>
<dbReference type="GO" id="GO:0005524">
    <property type="term" value="F:ATP binding"/>
    <property type="evidence" value="ECO:0007669"/>
    <property type="project" value="UniProtKB-KW"/>
</dbReference>
<dbReference type="GO" id="GO:0106408">
    <property type="term" value="F:diadenylate cyclase activity"/>
    <property type="evidence" value="ECO:0007669"/>
    <property type="project" value="UniProtKB-EC"/>
</dbReference>
<accession>A0A348AJS3</accession>
<evidence type="ECO:0000256" key="9">
    <source>
        <dbReference type="ARBA" id="ARBA00023125"/>
    </source>
</evidence>
<dbReference type="HAMAP" id="MF_01438">
    <property type="entry name" value="DisA"/>
    <property type="match status" value="1"/>
</dbReference>
<keyword evidence="9" id="KW-0238">DNA-binding</keyword>
<dbReference type="NCBIfam" id="NF010009">
    <property type="entry name" value="PRK13482.1"/>
    <property type="match status" value="1"/>
</dbReference>
<comment type="catalytic activity">
    <reaction evidence="1">
        <text>2 ATP = 3',3'-c-di-AMP + 2 diphosphate</text>
        <dbReference type="Rhea" id="RHEA:35655"/>
        <dbReference type="ChEBI" id="CHEBI:30616"/>
        <dbReference type="ChEBI" id="CHEBI:33019"/>
        <dbReference type="ChEBI" id="CHEBI:71500"/>
        <dbReference type="EC" id="2.7.7.85"/>
    </reaction>
</comment>
<keyword evidence="3 13" id="KW-0808">Transferase</keyword>
<dbReference type="SUPFAM" id="SSF143597">
    <property type="entry name" value="YojJ-like"/>
    <property type="match status" value="1"/>
</dbReference>
<dbReference type="InterPro" id="IPR050338">
    <property type="entry name" value="DisA"/>
</dbReference>
<dbReference type="FunFam" id="3.40.1700.10:FF:000001">
    <property type="entry name" value="DNA integrity scanning protein DisA"/>
    <property type="match status" value="1"/>
</dbReference>
<dbReference type="Gene3D" id="1.20.1260.110">
    <property type="entry name" value="DNA integrity scanning linker region"/>
    <property type="match status" value="1"/>
</dbReference>
<reference evidence="13 14" key="1">
    <citation type="journal article" date="2018" name="Int. J. Syst. Evol. Microbiol.">
        <title>Methylomusa anaerophila gen. nov., sp. nov., an anaerobic methanol-utilizing bacterium isolated from a microbial fuel cell.</title>
        <authorList>
            <person name="Amano N."/>
            <person name="Yamamuro A."/>
            <person name="Miyahara M."/>
            <person name="Kouzuma A."/>
            <person name="Abe T."/>
            <person name="Watanabe K."/>
        </authorList>
    </citation>
    <scope>NUCLEOTIDE SEQUENCE [LARGE SCALE GENOMIC DNA]</scope>
    <source>
        <strain evidence="13 14">MMFC1</strain>
    </source>
</reference>
<evidence type="ECO:0000256" key="1">
    <source>
        <dbReference type="ARBA" id="ARBA00000877"/>
    </source>
</evidence>
<keyword evidence="7" id="KW-0067">ATP-binding</keyword>
<gene>
    <name evidence="13" type="primary">disA_1</name>
    <name evidence="13" type="ORF">MAMMFC1_01999</name>
</gene>
<keyword evidence="8" id="KW-0460">Magnesium</keyword>
<evidence type="ECO:0000313" key="13">
    <source>
        <dbReference type="EMBL" id="BBB91321.1"/>
    </source>
</evidence>
<evidence type="ECO:0000256" key="3">
    <source>
        <dbReference type="ARBA" id="ARBA00022679"/>
    </source>
</evidence>
<dbReference type="AlphaFoldDB" id="A0A348AJS3"/>
<evidence type="ECO:0000256" key="4">
    <source>
        <dbReference type="ARBA" id="ARBA00022695"/>
    </source>
</evidence>
<feature type="domain" description="DAC" evidence="12">
    <location>
        <begin position="23"/>
        <end position="163"/>
    </location>
</feature>
<evidence type="ECO:0000256" key="10">
    <source>
        <dbReference type="ARBA" id="ARBA00023204"/>
    </source>
</evidence>
<organism evidence="13 14">
    <name type="scientific">Methylomusa anaerophila</name>
    <dbReference type="NCBI Taxonomy" id="1930071"/>
    <lineage>
        <taxon>Bacteria</taxon>
        <taxon>Bacillati</taxon>
        <taxon>Bacillota</taxon>
        <taxon>Negativicutes</taxon>
        <taxon>Selenomonadales</taxon>
        <taxon>Sporomusaceae</taxon>
        <taxon>Methylomusa</taxon>
    </lineage>
</organism>
<dbReference type="RefSeq" id="WP_126308354.1">
    <property type="nucleotide sequence ID" value="NZ_AP018449.1"/>
</dbReference>
<dbReference type="PANTHER" id="PTHR34185">
    <property type="entry name" value="DIADENYLATE CYCLASE"/>
    <property type="match status" value="1"/>
</dbReference>
<dbReference type="KEGG" id="mana:MAMMFC1_01999"/>
<dbReference type="InterPro" id="IPR036888">
    <property type="entry name" value="DNA_integrity_DisA_N_sf"/>
</dbReference>
<dbReference type="GO" id="GO:0006281">
    <property type="term" value="P:DNA repair"/>
    <property type="evidence" value="ECO:0007669"/>
    <property type="project" value="UniProtKB-KW"/>
</dbReference>
<evidence type="ECO:0000256" key="5">
    <source>
        <dbReference type="ARBA" id="ARBA00022741"/>
    </source>
</evidence>
<dbReference type="InterPro" id="IPR003390">
    <property type="entry name" value="DNA_integrity_scan_DisA_N"/>
</dbReference>
<dbReference type="Pfam" id="PF02457">
    <property type="entry name" value="DAC"/>
    <property type="match status" value="1"/>
</dbReference>
<dbReference type="InterPro" id="IPR018906">
    <property type="entry name" value="DNA_integrity_scan_DisA_link"/>
</dbReference>
<dbReference type="GO" id="GO:0003677">
    <property type="term" value="F:DNA binding"/>
    <property type="evidence" value="ECO:0007669"/>
    <property type="project" value="UniProtKB-KW"/>
</dbReference>
<evidence type="ECO:0000256" key="7">
    <source>
        <dbReference type="ARBA" id="ARBA00022840"/>
    </source>
</evidence>
<name>A0A348AJS3_9FIRM</name>
<evidence type="ECO:0000256" key="11">
    <source>
        <dbReference type="ARBA" id="ARBA00066492"/>
    </source>
</evidence>
<dbReference type="OrthoDB" id="41841at2"/>
<evidence type="ECO:0000256" key="8">
    <source>
        <dbReference type="ARBA" id="ARBA00022842"/>
    </source>
</evidence>
<dbReference type="Gene3D" id="1.10.150.20">
    <property type="entry name" value="5' to 3' exonuclease, C-terminal subdomain"/>
    <property type="match status" value="1"/>
</dbReference>
<dbReference type="GO" id="GO:0004016">
    <property type="term" value="F:adenylate cyclase activity"/>
    <property type="evidence" value="ECO:0007669"/>
    <property type="project" value="TreeGrafter"/>
</dbReference>